<evidence type="ECO:0000259" key="6">
    <source>
        <dbReference type="Pfam" id="PF13675"/>
    </source>
</evidence>
<keyword evidence="4" id="KW-0472">Membrane</keyword>
<evidence type="ECO:0000256" key="4">
    <source>
        <dbReference type="ARBA" id="ARBA00023136"/>
    </source>
</evidence>
<keyword evidence="5" id="KW-0732">Signal</keyword>
<feature type="domain" description="NarX-like N-terminal" evidence="6">
    <location>
        <begin position="159"/>
        <end position="226"/>
    </location>
</feature>
<organism evidence="7 8">
    <name type="scientific">Undibacterium arcticum</name>
    <dbReference type="NCBI Taxonomy" id="1762892"/>
    <lineage>
        <taxon>Bacteria</taxon>
        <taxon>Pseudomonadati</taxon>
        <taxon>Pseudomonadota</taxon>
        <taxon>Betaproteobacteria</taxon>
        <taxon>Burkholderiales</taxon>
        <taxon>Oxalobacteraceae</taxon>
        <taxon>Undibacterium</taxon>
    </lineage>
</organism>
<gene>
    <name evidence="7" type="ORF">ACFOFO_02695</name>
</gene>
<feature type="signal peptide" evidence="5">
    <location>
        <begin position="1"/>
        <end position="36"/>
    </location>
</feature>
<comment type="caution">
    <text evidence="7">The sequence shown here is derived from an EMBL/GenBank/DDBJ whole genome shotgun (WGS) entry which is preliminary data.</text>
</comment>
<dbReference type="Pfam" id="PF13675">
    <property type="entry name" value="PilJ"/>
    <property type="match status" value="2"/>
</dbReference>
<dbReference type="InterPro" id="IPR029095">
    <property type="entry name" value="NarX-like_N"/>
</dbReference>
<dbReference type="EMBL" id="JBHRTP010000007">
    <property type="protein sequence ID" value="MFC3106876.1"/>
    <property type="molecule type" value="Genomic_DNA"/>
</dbReference>
<feature type="chain" id="PRO_5047027648" evidence="5">
    <location>
        <begin position="37"/>
        <end position="275"/>
    </location>
</feature>
<comment type="subcellular location">
    <subcellularLocation>
        <location evidence="1">Membrane</location>
        <topology evidence="1">Multi-pass membrane protein</topology>
    </subcellularLocation>
</comment>
<sequence>MRKTRQCNAVKNQWPSVVTALLVFLSLIFFNNSVHAQIADPAVAINKAGRQRMLSQRMAKCYFQIGMGVETEHSKKNLDASLATFERQLNELKAYAPTPEIKEIYQQLELKWGPYKELLSVKTPNLGAARQVLVLSDEVLALAHQGTVALEKNAGGALARLVNISGRQRMLSQRIAKFQQALEWRVADTNARTEIDKARSEFIKAHAELKRAVQDTPEIRNELELAEMQWIFFDNAIQSDTVSSKKAAPSTVATTSERILEVMDHVTGLYEKLKL</sequence>
<keyword evidence="8" id="KW-1185">Reference proteome</keyword>
<keyword evidence="3" id="KW-1133">Transmembrane helix</keyword>
<evidence type="ECO:0000256" key="5">
    <source>
        <dbReference type="SAM" id="SignalP"/>
    </source>
</evidence>
<dbReference type="Proteomes" id="UP001595530">
    <property type="component" value="Unassembled WGS sequence"/>
</dbReference>
<evidence type="ECO:0000256" key="1">
    <source>
        <dbReference type="ARBA" id="ARBA00004141"/>
    </source>
</evidence>
<reference evidence="8" key="1">
    <citation type="journal article" date="2019" name="Int. J. Syst. Evol. Microbiol.">
        <title>The Global Catalogue of Microorganisms (GCM) 10K type strain sequencing project: providing services to taxonomists for standard genome sequencing and annotation.</title>
        <authorList>
            <consortium name="The Broad Institute Genomics Platform"/>
            <consortium name="The Broad Institute Genome Sequencing Center for Infectious Disease"/>
            <person name="Wu L."/>
            <person name="Ma J."/>
        </authorList>
    </citation>
    <scope>NUCLEOTIDE SEQUENCE [LARGE SCALE GENOMIC DNA]</scope>
    <source>
        <strain evidence="8">KCTC 42986</strain>
    </source>
</reference>
<feature type="domain" description="NarX-like N-terminal" evidence="6">
    <location>
        <begin position="42"/>
        <end position="121"/>
    </location>
</feature>
<proteinExistence type="predicted"/>
<protein>
    <submittedName>
        <fullName evidence="7">Type IV pili methyl-accepting chemotaxis transducer N-terminal domain-containing protein</fullName>
    </submittedName>
</protein>
<dbReference type="Gene3D" id="1.20.120.960">
    <property type="entry name" value="Histidine kinase NarX, sensor domain"/>
    <property type="match status" value="1"/>
</dbReference>
<evidence type="ECO:0000256" key="2">
    <source>
        <dbReference type="ARBA" id="ARBA00022692"/>
    </source>
</evidence>
<name>A0ABV7EZK8_9BURK</name>
<evidence type="ECO:0000256" key="3">
    <source>
        <dbReference type="ARBA" id="ARBA00022989"/>
    </source>
</evidence>
<keyword evidence="2" id="KW-0812">Transmembrane</keyword>
<accession>A0ABV7EZK8</accession>
<dbReference type="InterPro" id="IPR042295">
    <property type="entry name" value="NarX-like_N_sf"/>
</dbReference>
<evidence type="ECO:0000313" key="8">
    <source>
        <dbReference type="Proteomes" id="UP001595530"/>
    </source>
</evidence>
<evidence type="ECO:0000313" key="7">
    <source>
        <dbReference type="EMBL" id="MFC3106876.1"/>
    </source>
</evidence>